<dbReference type="GO" id="GO:0003723">
    <property type="term" value="F:RNA binding"/>
    <property type="evidence" value="ECO:0007669"/>
    <property type="project" value="TreeGrafter"/>
</dbReference>
<dbReference type="InterPro" id="IPR027417">
    <property type="entry name" value="P-loop_NTPase"/>
</dbReference>
<protein>
    <submittedName>
        <fullName evidence="7">Helicase ATP-binding domain-containing protein</fullName>
    </submittedName>
</protein>
<dbReference type="GO" id="GO:0005524">
    <property type="term" value="F:ATP binding"/>
    <property type="evidence" value="ECO:0007669"/>
    <property type="project" value="UniProtKB-KW"/>
</dbReference>
<sequence>MTIPQFETMPEVAGEDRIEKWSKMYAKKPTWKKLDEDTLHTPNESGDMQPQPQERRFPAPPPRGTNPKYDRIQAQREKLIITEYKKLIIDQVMSKPVTILCGDTGCGKSTQVAQYL</sequence>
<evidence type="ECO:0000256" key="4">
    <source>
        <dbReference type="ARBA" id="ARBA00022840"/>
    </source>
</evidence>
<dbReference type="Gene3D" id="3.40.50.300">
    <property type="entry name" value="P-loop containing nucleotide triphosphate hydrolases"/>
    <property type="match status" value="1"/>
</dbReference>
<accession>A0A1I7Y3L6</accession>
<dbReference type="PANTHER" id="PTHR18934">
    <property type="entry name" value="ATP-DEPENDENT RNA HELICASE"/>
    <property type="match status" value="1"/>
</dbReference>
<proteinExistence type="predicted"/>
<keyword evidence="3" id="KW-0347">Helicase</keyword>
<dbReference type="AlphaFoldDB" id="A0A1I7Y3L6"/>
<organism evidence="6 7">
    <name type="scientific">Steinernema glaseri</name>
    <dbReference type="NCBI Taxonomy" id="37863"/>
    <lineage>
        <taxon>Eukaryota</taxon>
        <taxon>Metazoa</taxon>
        <taxon>Ecdysozoa</taxon>
        <taxon>Nematoda</taxon>
        <taxon>Chromadorea</taxon>
        <taxon>Rhabditida</taxon>
        <taxon>Tylenchina</taxon>
        <taxon>Panagrolaimomorpha</taxon>
        <taxon>Strongyloidoidea</taxon>
        <taxon>Steinernematidae</taxon>
        <taxon>Steinernema</taxon>
    </lineage>
</organism>
<evidence type="ECO:0000256" key="3">
    <source>
        <dbReference type="ARBA" id="ARBA00022806"/>
    </source>
</evidence>
<keyword evidence="6" id="KW-1185">Reference proteome</keyword>
<feature type="compositionally biased region" description="Polar residues" evidence="5">
    <location>
        <begin position="40"/>
        <end position="52"/>
    </location>
</feature>
<keyword evidence="2" id="KW-0378">Hydrolase</keyword>
<dbReference type="PANTHER" id="PTHR18934:SF99">
    <property type="entry name" value="ATP-DEPENDENT RNA HELICASE DHX37-RELATED"/>
    <property type="match status" value="1"/>
</dbReference>
<dbReference type="SUPFAM" id="SSF52540">
    <property type="entry name" value="P-loop containing nucleoside triphosphate hydrolases"/>
    <property type="match status" value="1"/>
</dbReference>
<evidence type="ECO:0000313" key="6">
    <source>
        <dbReference type="Proteomes" id="UP000095287"/>
    </source>
</evidence>
<evidence type="ECO:0000313" key="7">
    <source>
        <dbReference type="WBParaSite" id="L893_g1239.t1"/>
    </source>
</evidence>
<dbReference type="WBParaSite" id="L893_g1239.t1">
    <property type="protein sequence ID" value="L893_g1239.t1"/>
    <property type="gene ID" value="L893_g1239"/>
</dbReference>
<keyword evidence="4" id="KW-0067">ATP-binding</keyword>
<evidence type="ECO:0000256" key="5">
    <source>
        <dbReference type="SAM" id="MobiDB-lite"/>
    </source>
</evidence>
<dbReference type="GO" id="GO:0004386">
    <property type="term" value="F:helicase activity"/>
    <property type="evidence" value="ECO:0007669"/>
    <property type="project" value="UniProtKB-KW"/>
</dbReference>
<reference evidence="7" key="1">
    <citation type="submission" date="2016-11" db="UniProtKB">
        <authorList>
            <consortium name="WormBaseParasite"/>
        </authorList>
    </citation>
    <scope>IDENTIFICATION</scope>
</reference>
<dbReference type="GO" id="GO:0016787">
    <property type="term" value="F:hydrolase activity"/>
    <property type="evidence" value="ECO:0007669"/>
    <property type="project" value="UniProtKB-KW"/>
</dbReference>
<evidence type="ECO:0000256" key="2">
    <source>
        <dbReference type="ARBA" id="ARBA00022801"/>
    </source>
</evidence>
<keyword evidence="1" id="KW-0547">Nucleotide-binding</keyword>
<dbReference type="Proteomes" id="UP000095287">
    <property type="component" value="Unplaced"/>
</dbReference>
<feature type="region of interest" description="Disordered" evidence="5">
    <location>
        <begin position="32"/>
        <end position="72"/>
    </location>
</feature>
<evidence type="ECO:0000256" key="1">
    <source>
        <dbReference type="ARBA" id="ARBA00022741"/>
    </source>
</evidence>
<name>A0A1I7Y3L6_9BILA</name>